<name>A0A2P2QMT6_RHIMU</name>
<dbReference type="EMBL" id="GGEC01087757">
    <property type="protein sequence ID" value="MBX68241.1"/>
    <property type="molecule type" value="Transcribed_RNA"/>
</dbReference>
<dbReference type="AlphaFoldDB" id="A0A2P2QMT6"/>
<reference evidence="1" key="1">
    <citation type="submission" date="2018-02" db="EMBL/GenBank/DDBJ databases">
        <title>Rhizophora mucronata_Transcriptome.</title>
        <authorList>
            <person name="Meera S.P."/>
            <person name="Sreeshan A."/>
            <person name="Augustine A."/>
        </authorList>
    </citation>
    <scope>NUCLEOTIDE SEQUENCE</scope>
    <source>
        <tissue evidence="1">Leaf</tissue>
    </source>
</reference>
<accession>A0A2P2QMT6</accession>
<proteinExistence type="predicted"/>
<sequence>MGPEFGNSSNGRVKEPRLVSHIGRRCLIQASMSSNTDPRFPHQLQCLVEIVNSVTHIASKSNYHFLLLRMKLYANIRR</sequence>
<protein>
    <submittedName>
        <fullName evidence="1">Uncharacterized protein</fullName>
    </submittedName>
</protein>
<organism evidence="1">
    <name type="scientific">Rhizophora mucronata</name>
    <name type="common">Asiatic mangrove</name>
    <dbReference type="NCBI Taxonomy" id="61149"/>
    <lineage>
        <taxon>Eukaryota</taxon>
        <taxon>Viridiplantae</taxon>
        <taxon>Streptophyta</taxon>
        <taxon>Embryophyta</taxon>
        <taxon>Tracheophyta</taxon>
        <taxon>Spermatophyta</taxon>
        <taxon>Magnoliopsida</taxon>
        <taxon>eudicotyledons</taxon>
        <taxon>Gunneridae</taxon>
        <taxon>Pentapetalae</taxon>
        <taxon>rosids</taxon>
        <taxon>fabids</taxon>
        <taxon>Malpighiales</taxon>
        <taxon>Rhizophoraceae</taxon>
        <taxon>Rhizophora</taxon>
    </lineage>
</organism>
<evidence type="ECO:0000313" key="1">
    <source>
        <dbReference type="EMBL" id="MBX68241.1"/>
    </source>
</evidence>